<dbReference type="Gene3D" id="2.40.160.20">
    <property type="match status" value="1"/>
</dbReference>
<keyword evidence="5" id="KW-1185">Reference proteome</keyword>
<feature type="domain" description="Outer membrane protein beta-barrel" evidence="3">
    <location>
        <begin position="10"/>
        <end position="219"/>
    </location>
</feature>
<gene>
    <name evidence="4" type="ORF">HBN54_002464</name>
</gene>
<comment type="caution">
    <text evidence="4">The sequence shown here is derived from an EMBL/GenBank/DDBJ whole genome shotgun (WGS) entry which is preliminary data.</text>
</comment>
<dbReference type="InterPro" id="IPR027385">
    <property type="entry name" value="Beta-barrel_OMP"/>
</dbReference>
<reference evidence="4 5" key="1">
    <citation type="submission" date="2020-03" db="EMBL/GenBank/DDBJ databases">
        <title>Genomic Encyclopedia of Type Strains, Phase IV (KMG-V): Genome sequencing to study the core and pangenomes of soil and plant-associated prokaryotes.</title>
        <authorList>
            <person name="Whitman W."/>
        </authorList>
    </citation>
    <scope>NUCLEOTIDE SEQUENCE [LARGE SCALE GENOMIC DNA]</scope>
    <source>
        <strain evidence="4 5">1B</strain>
    </source>
</reference>
<feature type="signal peptide" evidence="2">
    <location>
        <begin position="1"/>
        <end position="21"/>
    </location>
</feature>
<feature type="chain" id="PRO_5045342634" description="Outer membrane protein beta-barrel domain-containing protein" evidence="2">
    <location>
        <begin position="22"/>
        <end position="221"/>
    </location>
</feature>
<evidence type="ECO:0000313" key="5">
    <source>
        <dbReference type="Proteomes" id="UP000717634"/>
    </source>
</evidence>
<protein>
    <recommendedName>
        <fullName evidence="3">Outer membrane protein beta-barrel domain-containing protein</fullName>
    </recommendedName>
</protein>
<dbReference type="Proteomes" id="UP000717634">
    <property type="component" value="Unassembled WGS sequence"/>
</dbReference>
<sequence length="221" mass="24342">MTLSRIVPGAMLLAFPLLGHAQSPAPRFYVGLAAYHSNYQNLGSWRQSDTGFRVPVQLTAGYQLRPRLALELSGAYSGRTGTYAYDATFYSGGTAYYSQYSDTFTERITSVSALARYTLTRQLAHRLQLDVLGGFTLVHSQHYSRGFQSDDLSGTIQTTSFSTHYSGNTSLLTAGLGLRYRLTPRFELNFDLATNHSLNNSTAQPGFTGSSALGLRYRFGK</sequence>
<organism evidence="4 5">
    <name type="scientific">Hymenobacter artigasi</name>
    <dbReference type="NCBI Taxonomy" id="2719616"/>
    <lineage>
        <taxon>Bacteria</taxon>
        <taxon>Pseudomonadati</taxon>
        <taxon>Bacteroidota</taxon>
        <taxon>Cytophagia</taxon>
        <taxon>Cytophagales</taxon>
        <taxon>Hymenobacteraceae</taxon>
        <taxon>Hymenobacter</taxon>
    </lineage>
</organism>
<dbReference type="Pfam" id="PF13505">
    <property type="entry name" value="OMP_b-brl"/>
    <property type="match status" value="1"/>
</dbReference>
<evidence type="ECO:0000256" key="2">
    <source>
        <dbReference type="SAM" id="SignalP"/>
    </source>
</evidence>
<keyword evidence="1 2" id="KW-0732">Signal</keyword>
<dbReference type="InterPro" id="IPR011250">
    <property type="entry name" value="OMP/PagP_B-barrel"/>
</dbReference>
<dbReference type="RefSeq" id="WP_168673481.1">
    <property type="nucleotide sequence ID" value="NZ_JAAVTK010000006.1"/>
</dbReference>
<name>A0ABX1HIF7_9BACT</name>
<accession>A0ABX1HIF7</accession>
<evidence type="ECO:0000313" key="4">
    <source>
        <dbReference type="EMBL" id="NKI89865.1"/>
    </source>
</evidence>
<dbReference type="EMBL" id="JAAVTK010000006">
    <property type="protein sequence ID" value="NKI89865.1"/>
    <property type="molecule type" value="Genomic_DNA"/>
</dbReference>
<evidence type="ECO:0000259" key="3">
    <source>
        <dbReference type="Pfam" id="PF13505"/>
    </source>
</evidence>
<proteinExistence type="predicted"/>
<evidence type="ECO:0000256" key="1">
    <source>
        <dbReference type="ARBA" id="ARBA00022729"/>
    </source>
</evidence>
<dbReference type="SUPFAM" id="SSF56925">
    <property type="entry name" value="OMPA-like"/>
    <property type="match status" value="1"/>
</dbReference>